<evidence type="ECO:0000256" key="2">
    <source>
        <dbReference type="ARBA" id="ARBA00022679"/>
    </source>
</evidence>
<organism evidence="7 8">
    <name type="scientific">Petromyces alliaceus</name>
    <name type="common">Aspergillus alliaceus</name>
    <dbReference type="NCBI Taxonomy" id="209559"/>
    <lineage>
        <taxon>Eukaryota</taxon>
        <taxon>Fungi</taxon>
        <taxon>Dikarya</taxon>
        <taxon>Ascomycota</taxon>
        <taxon>Pezizomycotina</taxon>
        <taxon>Eurotiomycetes</taxon>
        <taxon>Eurotiomycetidae</taxon>
        <taxon>Eurotiales</taxon>
        <taxon>Aspergillaceae</taxon>
        <taxon>Aspergillus</taxon>
        <taxon>Aspergillus subgen. Circumdati</taxon>
    </lineage>
</organism>
<dbReference type="InterPro" id="IPR016461">
    <property type="entry name" value="COMT-like"/>
</dbReference>
<name>A0A8H6E0Z0_PETAA</name>
<accession>A0A8H6E0Z0</accession>
<dbReference type="GO" id="GO:0032259">
    <property type="term" value="P:methylation"/>
    <property type="evidence" value="ECO:0007669"/>
    <property type="project" value="UniProtKB-KW"/>
</dbReference>
<dbReference type="InterPro" id="IPR036390">
    <property type="entry name" value="WH_DNA-bd_sf"/>
</dbReference>
<evidence type="ECO:0008006" key="9">
    <source>
        <dbReference type="Google" id="ProtNLM"/>
    </source>
</evidence>
<keyword evidence="8" id="KW-1185">Reference proteome</keyword>
<dbReference type="InterPro" id="IPR036388">
    <property type="entry name" value="WH-like_DNA-bd_sf"/>
</dbReference>
<dbReference type="InterPro" id="IPR012967">
    <property type="entry name" value="COMT_dimerisation"/>
</dbReference>
<feature type="domain" description="O-methyltransferase C-terminal" evidence="5">
    <location>
        <begin position="220"/>
        <end position="427"/>
    </location>
</feature>
<dbReference type="InterPro" id="IPR001077">
    <property type="entry name" value="COMT_C"/>
</dbReference>
<dbReference type="Gene3D" id="1.10.10.10">
    <property type="entry name" value="Winged helix-like DNA-binding domain superfamily/Winged helix DNA-binding domain"/>
    <property type="match status" value="1"/>
</dbReference>
<comment type="similarity">
    <text evidence="4">Belongs to the class I-like SAM-binding methyltransferase superfamily. Cation-independent O-methyltransferase family.</text>
</comment>
<feature type="domain" description="O-methyltransferase dimerisation" evidence="6">
    <location>
        <begin position="107"/>
        <end position="183"/>
    </location>
</feature>
<dbReference type="PROSITE" id="PS51683">
    <property type="entry name" value="SAM_OMT_II"/>
    <property type="match status" value="1"/>
</dbReference>
<dbReference type="SUPFAM" id="SSF46785">
    <property type="entry name" value="Winged helix' DNA-binding domain"/>
    <property type="match status" value="1"/>
</dbReference>
<evidence type="ECO:0000256" key="1">
    <source>
        <dbReference type="ARBA" id="ARBA00022603"/>
    </source>
</evidence>
<keyword evidence="3" id="KW-0949">S-adenosyl-L-methionine</keyword>
<proteinExistence type="inferred from homology"/>
<dbReference type="Proteomes" id="UP000541154">
    <property type="component" value="Unassembled WGS sequence"/>
</dbReference>
<keyword evidence="1" id="KW-0489">Methyltransferase</keyword>
<reference evidence="7 8" key="1">
    <citation type="submission" date="2019-04" db="EMBL/GenBank/DDBJ databases">
        <title>Aspergillus burnettii sp. nov., novel species from soil in southeast Queensland.</title>
        <authorList>
            <person name="Gilchrist C.L.M."/>
            <person name="Pitt J.I."/>
            <person name="Lange L."/>
            <person name="Lacey H.J."/>
            <person name="Vuong D."/>
            <person name="Midgley D.J."/>
            <person name="Greenfield P."/>
            <person name="Bradbury M."/>
            <person name="Lacey E."/>
            <person name="Busk P.K."/>
            <person name="Pilgaard B."/>
            <person name="Chooi Y.H."/>
            <person name="Piggott A.M."/>
        </authorList>
    </citation>
    <scope>NUCLEOTIDE SEQUENCE [LARGE SCALE GENOMIC DNA]</scope>
    <source>
        <strain evidence="7 8">FRR 5400</strain>
    </source>
</reference>
<evidence type="ECO:0000256" key="4">
    <source>
        <dbReference type="ARBA" id="ARBA00038277"/>
    </source>
</evidence>
<dbReference type="AlphaFoldDB" id="A0A8H6E0Z0"/>
<dbReference type="Pfam" id="PF08100">
    <property type="entry name" value="Dimerisation"/>
    <property type="match status" value="1"/>
</dbReference>
<dbReference type="PANTHER" id="PTHR43712">
    <property type="entry name" value="PUTATIVE (AFU_ORTHOLOGUE AFUA_4G14580)-RELATED"/>
    <property type="match status" value="1"/>
</dbReference>
<keyword evidence="2" id="KW-0808">Transferase</keyword>
<evidence type="ECO:0000259" key="5">
    <source>
        <dbReference type="Pfam" id="PF00891"/>
    </source>
</evidence>
<dbReference type="GO" id="GO:0008171">
    <property type="term" value="F:O-methyltransferase activity"/>
    <property type="evidence" value="ECO:0007669"/>
    <property type="project" value="InterPro"/>
</dbReference>
<gene>
    <name evidence="7" type="ORF">ETB97_008962</name>
</gene>
<dbReference type="Gene3D" id="3.40.50.150">
    <property type="entry name" value="Vaccinia Virus protein VP39"/>
    <property type="match status" value="1"/>
</dbReference>
<dbReference type="Pfam" id="PF00891">
    <property type="entry name" value="Methyltransf_2"/>
    <property type="match status" value="1"/>
</dbReference>
<dbReference type="EMBL" id="SPNV01000411">
    <property type="protein sequence ID" value="KAF5855586.1"/>
    <property type="molecule type" value="Genomic_DNA"/>
</dbReference>
<dbReference type="GO" id="GO:0044550">
    <property type="term" value="P:secondary metabolite biosynthetic process"/>
    <property type="evidence" value="ECO:0007669"/>
    <property type="project" value="UniProtKB-ARBA"/>
</dbReference>
<sequence length="454" mass="50235">MAMTGVTNGVNGVANGANGVTNGTHGLVTNSSPLELLVRDLNKQSKTFTDYLRANGLPEPSFERDAPIINLPPHVPEDIQVAKEKLLDHALQIFQLVAGPGEYLQNVITGYHYMEILRWMSHFKIFELVPLDGSISYSKLAAKAGVSELRLKSLARMGMTNHLFAEPAPGFIAHSATSAALVTNTKFSDQRVWMTSVITPVIASMVTAHERWPDSTAPNNTAFSAAFNTNLGMYEYIAKQPELYKLFGRVMDAVANSPKSDLKHLVSGFDWASLGKAKVVDIGGNIGHSCVTLAKAFPDLEFIVQDIPHVVEEGIKVIRENNEASIADRIKFQEYDFFQKEPVQGAEVYLFRQIFHNWDFENSVKILKNTVGSMSEGSHVLIMDFVIPEPGSVSSVNERVLRSRDVGMMQLFNSMERDLEGWKAILEAVDSRLRINGVNTPYGSFMSVIDVILE</sequence>
<comment type="caution">
    <text evidence="7">The sequence shown here is derived from an EMBL/GenBank/DDBJ whole genome shotgun (WGS) entry which is preliminary data.</text>
</comment>
<evidence type="ECO:0000313" key="7">
    <source>
        <dbReference type="EMBL" id="KAF5855586.1"/>
    </source>
</evidence>
<evidence type="ECO:0000259" key="6">
    <source>
        <dbReference type="Pfam" id="PF08100"/>
    </source>
</evidence>
<dbReference type="InterPro" id="IPR029063">
    <property type="entry name" value="SAM-dependent_MTases_sf"/>
</dbReference>
<evidence type="ECO:0000313" key="8">
    <source>
        <dbReference type="Proteomes" id="UP000541154"/>
    </source>
</evidence>
<protein>
    <recommendedName>
        <fullName evidence="9">O-methyltransferase domain-containing protein</fullName>
    </recommendedName>
</protein>
<dbReference type="PANTHER" id="PTHR43712:SF5">
    <property type="entry name" value="O-METHYLTRANSFERASE ASQN-RELATED"/>
    <property type="match status" value="1"/>
</dbReference>
<dbReference type="SUPFAM" id="SSF53335">
    <property type="entry name" value="S-adenosyl-L-methionine-dependent methyltransferases"/>
    <property type="match status" value="1"/>
</dbReference>
<evidence type="ECO:0000256" key="3">
    <source>
        <dbReference type="ARBA" id="ARBA00022691"/>
    </source>
</evidence>